<dbReference type="PROSITE" id="PS51910">
    <property type="entry name" value="GH18_2"/>
    <property type="match status" value="1"/>
</dbReference>
<dbReference type="SUPFAM" id="SSF54556">
    <property type="entry name" value="Chitinase insertion domain"/>
    <property type="match status" value="1"/>
</dbReference>
<dbReference type="GO" id="GO:0006032">
    <property type="term" value="P:chitin catabolic process"/>
    <property type="evidence" value="ECO:0007669"/>
    <property type="project" value="TreeGrafter"/>
</dbReference>
<evidence type="ECO:0000313" key="5">
    <source>
        <dbReference type="Proteomes" id="UP000710432"/>
    </source>
</evidence>
<evidence type="ECO:0000256" key="1">
    <source>
        <dbReference type="ARBA" id="ARBA00022729"/>
    </source>
</evidence>
<protein>
    <submittedName>
        <fullName evidence="4">Chitinase-like protein 3</fullName>
    </submittedName>
</protein>
<evidence type="ECO:0000256" key="2">
    <source>
        <dbReference type="ARBA" id="ARBA00023157"/>
    </source>
</evidence>
<dbReference type="InterPro" id="IPR029070">
    <property type="entry name" value="Chitinase_insertion_sf"/>
</dbReference>
<dbReference type="AlphaFoldDB" id="A0A8J6GGD7"/>
<dbReference type="Proteomes" id="UP000710432">
    <property type="component" value="Unassembled WGS sequence"/>
</dbReference>
<dbReference type="InterPro" id="IPR010736">
    <property type="entry name" value="SHIPPO-rpt"/>
</dbReference>
<dbReference type="Gene3D" id="3.10.50.10">
    <property type="match status" value="1"/>
</dbReference>
<dbReference type="PANTHER" id="PTHR11177:SF188">
    <property type="entry name" value="ACIDIC MAMMALIAN CHITINASE"/>
    <property type="match status" value="1"/>
</dbReference>
<proteinExistence type="predicted"/>
<name>A0A8J6GGD7_MICOH</name>
<dbReference type="PANTHER" id="PTHR11177">
    <property type="entry name" value="CHITINASE"/>
    <property type="match status" value="1"/>
</dbReference>
<evidence type="ECO:0000313" key="4">
    <source>
        <dbReference type="EMBL" id="KAH0510346.1"/>
    </source>
</evidence>
<gene>
    <name evidence="4" type="ORF">LTLLF_155755</name>
</gene>
<dbReference type="InterPro" id="IPR001223">
    <property type="entry name" value="Glyco_hydro18_cat"/>
</dbReference>
<dbReference type="FunFam" id="3.10.50.10:FF:000001">
    <property type="entry name" value="Chitinase 3-like 1"/>
    <property type="match status" value="1"/>
</dbReference>
<accession>A0A8J6GGD7</accession>
<dbReference type="GO" id="GO:0004568">
    <property type="term" value="F:chitinase activity"/>
    <property type="evidence" value="ECO:0007669"/>
    <property type="project" value="TreeGrafter"/>
</dbReference>
<dbReference type="SMART" id="SM00636">
    <property type="entry name" value="Glyco_18"/>
    <property type="match status" value="1"/>
</dbReference>
<organism evidence="4 5">
    <name type="scientific">Microtus ochrogaster</name>
    <name type="common">Prairie vole</name>
    <dbReference type="NCBI Taxonomy" id="79684"/>
    <lineage>
        <taxon>Eukaryota</taxon>
        <taxon>Metazoa</taxon>
        <taxon>Chordata</taxon>
        <taxon>Craniata</taxon>
        <taxon>Vertebrata</taxon>
        <taxon>Euteleostomi</taxon>
        <taxon>Mammalia</taxon>
        <taxon>Eutheria</taxon>
        <taxon>Euarchontoglires</taxon>
        <taxon>Glires</taxon>
        <taxon>Rodentia</taxon>
        <taxon>Myomorpha</taxon>
        <taxon>Muroidea</taxon>
        <taxon>Cricetidae</taxon>
        <taxon>Arvicolinae</taxon>
        <taxon>Microtus</taxon>
    </lineage>
</organism>
<dbReference type="InterPro" id="IPR011583">
    <property type="entry name" value="Chitinase_II/V-like_cat"/>
</dbReference>
<dbReference type="FunFam" id="3.20.20.80:FF:000007">
    <property type="entry name" value="Acidic mammalian chitinase"/>
    <property type="match status" value="1"/>
</dbReference>
<reference evidence="4" key="1">
    <citation type="submission" date="2020-03" db="EMBL/GenBank/DDBJ databases">
        <title>Studies in the Genomics of Life Span.</title>
        <authorList>
            <person name="Glass D."/>
        </authorList>
    </citation>
    <scope>NUCLEOTIDE SEQUENCE</scope>
    <source>
        <strain evidence="4">LTLLF</strain>
        <tissue evidence="4">Muscle</tissue>
    </source>
</reference>
<keyword evidence="1" id="KW-0732">Signal</keyword>
<dbReference type="CDD" id="cd02872">
    <property type="entry name" value="GH18_chitolectin_chitotriosidase"/>
    <property type="match status" value="1"/>
</dbReference>
<dbReference type="GO" id="GO:0005975">
    <property type="term" value="P:carbohydrate metabolic process"/>
    <property type="evidence" value="ECO:0007669"/>
    <property type="project" value="InterPro"/>
</dbReference>
<keyword evidence="2" id="KW-1015">Disulfide bond</keyword>
<feature type="domain" description="GH18" evidence="3">
    <location>
        <begin position="12"/>
        <end position="380"/>
    </location>
</feature>
<comment type="caution">
    <text evidence="4">The sequence shown here is derived from an EMBL/GenBank/DDBJ whole genome shotgun (WGS) entry which is preliminary data.</text>
</comment>
<dbReference type="Gene3D" id="3.20.20.80">
    <property type="entry name" value="Glycosidases"/>
    <property type="match status" value="1"/>
</dbReference>
<dbReference type="SUPFAM" id="SSF51445">
    <property type="entry name" value="(Trans)glycosidases"/>
    <property type="match status" value="1"/>
</dbReference>
<evidence type="ECO:0000259" key="3">
    <source>
        <dbReference type="PROSITE" id="PS51910"/>
    </source>
</evidence>
<dbReference type="GO" id="GO:0008061">
    <property type="term" value="F:chitin binding"/>
    <property type="evidence" value="ECO:0007669"/>
    <property type="project" value="InterPro"/>
</dbReference>
<dbReference type="Pfam" id="PF00704">
    <property type="entry name" value="Glyco_hydro_18"/>
    <property type="match status" value="1"/>
</dbReference>
<dbReference type="InterPro" id="IPR050314">
    <property type="entry name" value="Glycosyl_Hydrlase_18"/>
</dbReference>
<dbReference type="GO" id="GO:0005576">
    <property type="term" value="C:extracellular region"/>
    <property type="evidence" value="ECO:0007669"/>
    <property type="project" value="TreeGrafter"/>
</dbReference>
<dbReference type="EMBL" id="JAATJU010022533">
    <property type="protein sequence ID" value="KAH0510346.1"/>
    <property type="molecule type" value="Genomic_DNA"/>
</dbReference>
<dbReference type="Pfam" id="PF07004">
    <property type="entry name" value="SHIPPO-rpt"/>
    <property type="match status" value="2"/>
</dbReference>
<sequence length="696" mass="78163">MTKFLLVTGSSYQLMCYYNNVARNRPGLGSFRPADIDPCLCTHLIYAFASMRSNRITMRSVNDLTDYQALNNLKRRNTQLKTLLAIGGWDFGPAPFSAMVSTPHNRQTFISSVIKFLRQYGFDGLNLDWQFPGSHGSPAKDKHLFTVLVQKMREAFEEEAFENSRPRLMITATVAGVVSLIQSGYEIPQLSHFLDYIQVMTYNLHGSQDGYTGENSPLYKSLHDTGTNTFLNVDYIMTYWDENGAAPEKLIVGFPAYGQTFTLSDPSSTGIGVPTASAGALGPYTEEFGILAYYEICTFLNDGATEAWDADQEVPYAYQGNKWVGYDNVKSFQIKAEWLKQNNLGGAMLWTLDMDDFTGAFCNQGQFPLTSALKKALRVHSCMASVSDLRQVNAPLNSGGRSPSECWTRERKQHSLSCLRSEAPNTILLLLKAQWNGLAYNLSRIPASTKGYALGARTAVRFKPVSKDVTPYPGMYQKVCTYDEKYKQSFAPFNVMMPRFRTEVKGASYPGPGTYNPEKKTPPKIAWPMKFGSPDWCQVPCLEKRTLKAEWNGLAYNLSRIPASTKGYALGARTAVRFKPVSKDVTPYPGMYQKVCTYDEKYKQSFAPFNVMMPRFRTEVKGASYPGPGTYNPEKKTPPKIAWPMKFGSPDWCQVPCLEKRTLKAEVIRLAANTPFCPVLYPVLSFVLNQKFVRKL</sequence>
<dbReference type="InterPro" id="IPR017853">
    <property type="entry name" value="GH"/>
</dbReference>